<dbReference type="OrthoDB" id="17102at2759"/>
<evidence type="ECO:0000256" key="3">
    <source>
        <dbReference type="ARBA" id="ARBA00022679"/>
    </source>
</evidence>
<organism evidence="11 12">
    <name type="scientific">Tieghemostelium lacteum</name>
    <name type="common">Slime mold</name>
    <name type="synonym">Dictyostelium lacteum</name>
    <dbReference type="NCBI Taxonomy" id="361077"/>
    <lineage>
        <taxon>Eukaryota</taxon>
        <taxon>Amoebozoa</taxon>
        <taxon>Evosea</taxon>
        <taxon>Eumycetozoa</taxon>
        <taxon>Dictyostelia</taxon>
        <taxon>Dictyosteliales</taxon>
        <taxon>Raperosteliaceae</taxon>
        <taxon>Tieghemostelium</taxon>
    </lineage>
</organism>
<dbReference type="PANTHER" id="PTHR10739">
    <property type="entry name" value="CYTIDYLYLTRANSFERASE"/>
    <property type="match status" value="1"/>
</dbReference>
<feature type="compositionally biased region" description="Basic and acidic residues" evidence="9">
    <location>
        <begin position="10"/>
        <end position="37"/>
    </location>
</feature>
<comment type="caution">
    <text evidence="11">The sequence shown here is derived from an EMBL/GenBank/DDBJ whole genome shotgun (WGS) entry which is preliminary data.</text>
</comment>
<gene>
    <name evidence="11" type="ORF">DLAC_05739</name>
</gene>
<dbReference type="GO" id="GO:0004105">
    <property type="term" value="F:choline-phosphate cytidylyltransferase activity"/>
    <property type="evidence" value="ECO:0007669"/>
    <property type="project" value="UniProtKB-EC"/>
</dbReference>
<proteinExistence type="inferred from homology"/>
<comment type="similarity">
    <text evidence="1">Belongs to the cytidylyltransferase family.</text>
</comment>
<feature type="region of interest" description="Disordered" evidence="9">
    <location>
        <begin position="1"/>
        <end position="57"/>
    </location>
</feature>
<evidence type="ECO:0000256" key="4">
    <source>
        <dbReference type="ARBA" id="ARBA00022695"/>
    </source>
</evidence>
<feature type="compositionally biased region" description="Low complexity" evidence="9">
    <location>
        <begin position="38"/>
        <end position="47"/>
    </location>
</feature>
<dbReference type="InterPro" id="IPR045049">
    <property type="entry name" value="Pcy1-like"/>
</dbReference>
<dbReference type="NCBIfam" id="TIGR00125">
    <property type="entry name" value="cyt_tran_rel"/>
    <property type="match status" value="1"/>
</dbReference>
<keyword evidence="2" id="KW-0444">Lipid biosynthesis</keyword>
<evidence type="ECO:0000256" key="6">
    <source>
        <dbReference type="ARBA" id="ARBA00023209"/>
    </source>
</evidence>
<evidence type="ECO:0000313" key="12">
    <source>
        <dbReference type="Proteomes" id="UP000076078"/>
    </source>
</evidence>
<accession>A0A151ZGL5</accession>
<dbReference type="InterPro" id="IPR041723">
    <property type="entry name" value="CCT"/>
</dbReference>
<sequence length="332" mass="38687">MTKNKRKSIERKDKDNRKKNGDNSKKEDKKIKLDKQETTTTTNNNNNNKEKDKVEEEYVDPNKKIRVYADGIYDLFHFGHARSLQQAKLLFNNTYLIVGVCNDEDTHKLKGKTVMNSLERAESLRHCKWVDEVVENAPWIVTQEFIDKHQIDFVAHGEDLCLDKEGNDVYQFVKDQGKFKTIKRTDGISTSDIILRIVKDYDSYVKRNLARGYTGKQMNVGVFKENSLKVEEKIEKFKTSLKDRLDQFKVWSDSTEFNIVNFLQKFSNRIPWDKIKNKSPTTMVDLNEDPLSPDTIDILNSGPNSSGFLDDFLQPNDDQEENEEGIQFDHDE</sequence>
<keyword evidence="12" id="KW-1185">Reference proteome</keyword>
<keyword evidence="6" id="KW-0594">Phospholipid biosynthesis</keyword>
<evidence type="ECO:0000259" key="10">
    <source>
        <dbReference type="Pfam" id="PF01467"/>
    </source>
</evidence>
<evidence type="ECO:0000313" key="11">
    <source>
        <dbReference type="EMBL" id="KYQ93112.1"/>
    </source>
</evidence>
<dbReference type="PANTHER" id="PTHR10739:SF13">
    <property type="entry name" value="CHOLINE-PHOSPHATE CYTIDYLYLTRANSFERASE"/>
    <property type="match status" value="1"/>
</dbReference>
<feature type="domain" description="Cytidyltransferase-like" evidence="10">
    <location>
        <begin position="68"/>
        <end position="194"/>
    </location>
</feature>
<dbReference type="STRING" id="361077.A0A151ZGL5"/>
<evidence type="ECO:0000256" key="5">
    <source>
        <dbReference type="ARBA" id="ARBA00023098"/>
    </source>
</evidence>
<protein>
    <recommendedName>
        <fullName evidence="8">choline-phosphate cytidylyltransferase</fullName>
        <ecNumber evidence="8">2.7.7.15</ecNumber>
    </recommendedName>
</protein>
<reference evidence="11 12" key="1">
    <citation type="submission" date="2015-12" db="EMBL/GenBank/DDBJ databases">
        <title>Dictyostelia acquired genes for synthesis and detection of signals that induce cell-type specialization by lateral gene transfer from prokaryotes.</title>
        <authorList>
            <person name="Gloeckner G."/>
            <person name="Schaap P."/>
        </authorList>
    </citation>
    <scope>NUCLEOTIDE SEQUENCE [LARGE SCALE GENOMIC DNA]</scope>
    <source>
        <strain evidence="11 12">TK</strain>
    </source>
</reference>
<dbReference type="Proteomes" id="UP000076078">
    <property type="component" value="Unassembled WGS sequence"/>
</dbReference>
<dbReference type="GO" id="GO:0031210">
    <property type="term" value="F:phosphatidylcholine binding"/>
    <property type="evidence" value="ECO:0007669"/>
    <property type="project" value="TreeGrafter"/>
</dbReference>
<dbReference type="InParanoid" id="A0A151ZGL5"/>
<feature type="region of interest" description="Disordered" evidence="9">
    <location>
        <begin position="294"/>
        <end position="332"/>
    </location>
</feature>
<dbReference type="EC" id="2.7.7.15" evidence="8"/>
<keyword evidence="7" id="KW-1208">Phospholipid metabolism</keyword>
<keyword evidence="5" id="KW-0443">Lipid metabolism</keyword>
<evidence type="ECO:0000256" key="8">
    <source>
        <dbReference type="ARBA" id="ARBA00026101"/>
    </source>
</evidence>
<feature type="compositionally biased region" description="Basic and acidic residues" evidence="9">
    <location>
        <begin position="48"/>
        <end position="57"/>
    </location>
</feature>
<dbReference type="Gene3D" id="3.40.50.620">
    <property type="entry name" value="HUPs"/>
    <property type="match status" value="1"/>
</dbReference>
<keyword evidence="4 11" id="KW-0548">Nucleotidyltransferase</keyword>
<evidence type="ECO:0000256" key="1">
    <source>
        <dbReference type="ARBA" id="ARBA00010101"/>
    </source>
</evidence>
<keyword evidence="3 11" id="KW-0808">Transferase</keyword>
<feature type="compositionally biased region" description="Acidic residues" evidence="9">
    <location>
        <begin position="317"/>
        <end position="326"/>
    </location>
</feature>
<dbReference type="Pfam" id="PF01467">
    <property type="entry name" value="CTP_transf_like"/>
    <property type="match status" value="1"/>
</dbReference>
<dbReference type="SUPFAM" id="SSF52374">
    <property type="entry name" value="Nucleotidylyl transferase"/>
    <property type="match status" value="1"/>
</dbReference>
<dbReference type="AlphaFoldDB" id="A0A151ZGL5"/>
<dbReference type="CDD" id="cd02174">
    <property type="entry name" value="CCT"/>
    <property type="match status" value="1"/>
</dbReference>
<dbReference type="FunCoup" id="A0A151ZGL5">
    <property type="interactions" value="76"/>
</dbReference>
<evidence type="ECO:0000256" key="2">
    <source>
        <dbReference type="ARBA" id="ARBA00022516"/>
    </source>
</evidence>
<name>A0A151ZGL5_TIELA</name>
<evidence type="ECO:0000256" key="9">
    <source>
        <dbReference type="SAM" id="MobiDB-lite"/>
    </source>
</evidence>
<dbReference type="EMBL" id="LODT01000028">
    <property type="protein sequence ID" value="KYQ93112.1"/>
    <property type="molecule type" value="Genomic_DNA"/>
</dbReference>
<evidence type="ECO:0000256" key="7">
    <source>
        <dbReference type="ARBA" id="ARBA00023264"/>
    </source>
</evidence>
<dbReference type="InterPro" id="IPR014729">
    <property type="entry name" value="Rossmann-like_a/b/a_fold"/>
</dbReference>
<dbReference type="InterPro" id="IPR004821">
    <property type="entry name" value="Cyt_trans-like"/>
</dbReference>